<dbReference type="EMBL" id="NASK01000097">
    <property type="protein sequence ID" value="OTQ49173.1"/>
    <property type="molecule type" value="Genomic_DNA"/>
</dbReference>
<dbReference type="Proteomes" id="UP000194968">
    <property type="component" value="Unassembled WGS sequence"/>
</dbReference>
<dbReference type="AlphaFoldDB" id="A0A242NTT6"/>
<dbReference type="PANTHER" id="PTHR43072">
    <property type="entry name" value="N-ACETYLTRANSFERASE"/>
    <property type="match status" value="1"/>
</dbReference>
<evidence type="ECO:0000313" key="5">
    <source>
        <dbReference type="Proteomes" id="UP000194968"/>
    </source>
</evidence>
<dbReference type="CDD" id="cd04301">
    <property type="entry name" value="NAT_SF"/>
    <property type="match status" value="1"/>
</dbReference>
<dbReference type="Pfam" id="PF00583">
    <property type="entry name" value="Acetyltransf_1"/>
    <property type="match status" value="1"/>
</dbReference>
<keyword evidence="1 4" id="KW-0808">Transferase</keyword>
<dbReference type="PANTHER" id="PTHR43072:SF23">
    <property type="entry name" value="UPF0039 PROTEIN C11D3.02C"/>
    <property type="match status" value="1"/>
</dbReference>
<evidence type="ECO:0000259" key="3">
    <source>
        <dbReference type="PROSITE" id="PS51186"/>
    </source>
</evidence>
<evidence type="ECO:0000313" key="4">
    <source>
        <dbReference type="EMBL" id="OTQ49173.1"/>
    </source>
</evidence>
<protein>
    <submittedName>
        <fullName evidence="4">N-acetyltransferase</fullName>
    </submittedName>
</protein>
<organism evidence="4 5">
    <name type="scientific">Gilliamella apis</name>
    <dbReference type="NCBI Taxonomy" id="1970738"/>
    <lineage>
        <taxon>Bacteria</taxon>
        <taxon>Pseudomonadati</taxon>
        <taxon>Pseudomonadota</taxon>
        <taxon>Gammaproteobacteria</taxon>
        <taxon>Orbales</taxon>
        <taxon>Orbaceae</taxon>
        <taxon>Gilliamella</taxon>
    </lineage>
</organism>
<dbReference type="OrthoDB" id="5459937at2"/>
<gene>
    <name evidence="4" type="ORF">B6D06_07365</name>
</gene>
<proteinExistence type="predicted"/>
<keyword evidence="2" id="KW-0012">Acyltransferase</keyword>
<evidence type="ECO:0000256" key="1">
    <source>
        <dbReference type="ARBA" id="ARBA00022679"/>
    </source>
</evidence>
<dbReference type="SUPFAM" id="SSF55729">
    <property type="entry name" value="Acyl-CoA N-acyltransferases (Nat)"/>
    <property type="match status" value="1"/>
</dbReference>
<accession>A0A242NTT6</accession>
<dbReference type="RefSeq" id="WP_086320692.1">
    <property type="nucleotide sequence ID" value="NZ_NASD01000016.1"/>
</dbReference>
<evidence type="ECO:0000256" key="2">
    <source>
        <dbReference type="ARBA" id="ARBA00023315"/>
    </source>
</evidence>
<name>A0A242NTT6_9GAMM</name>
<dbReference type="PROSITE" id="PS51186">
    <property type="entry name" value="GNAT"/>
    <property type="match status" value="1"/>
</dbReference>
<dbReference type="InterPro" id="IPR016181">
    <property type="entry name" value="Acyl_CoA_acyltransferase"/>
</dbReference>
<comment type="caution">
    <text evidence="4">The sequence shown here is derived from an EMBL/GenBank/DDBJ whole genome shotgun (WGS) entry which is preliminary data.</text>
</comment>
<dbReference type="GO" id="GO:0016747">
    <property type="term" value="F:acyltransferase activity, transferring groups other than amino-acyl groups"/>
    <property type="evidence" value="ECO:0007669"/>
    <property type="project" value="InterPro"/>
</dbReference>
<sequence>MITYVNATLDDLPFIVDVYNSTIASRQITADLQPVSVESRYAWFEQHNPQKRPLWLIKYQNQPCGWVSLSSFYGRPAYDKTVEISLYLHQDFRGKKIGQTTVAQIEAFAKQAGIDAILSYVFGHNIPSIKLFEKMHYQQWALLPKIAELDGIKRDLVILGKRFD</sequence>
<reference evidence="4 5" key="1">
    <citation type="submission" date="2017-03" db="EMBL/GenBank/DDBJ databases">
        <title>Comparative genomics of honeybee gut symbionts reveal geographically distinct and subgroup specific antibiotic resistance.</title>
        <authorList>
            <person name="Ludvigsen J."/>
            <person name="Porcellato D."/>
            <person name="Labee-Lund T.M."/>
            <person name="Amdam G.V."/>
            <person name="Rudi K."/>
        </authorList>
    </citation>
    <scope>NUCLEOTIDE SEQUENCE [LARGE SCALE GENOMIC DNA]</scope>
    <source>
        <strain evidence="4 5">A-4-12</strain>
    </source>
</reference>
<dbReference type="Gene3D" id="3.40.630.30">
    <property type="match status" value="1"/>
</dbReference>
<feature type="domain" description="N-acetyltransferase" evidence="3">
    <location>
        <begin position="2"/>
        <end position="164"/>
    </location>
</feature>
<dbReference type="InterPro" id="IPR000182">
    <property type="entry name" value="GNAT_dom"/>
</dbReference>